<protein>
    <submittedName>
        <fullName evidence="2">Uncharacterized protein</fullName>
    </submittedName>
</protein>
<feature type="transmembrane region" description="Helical" evidence="1">
    <location>
        <begin position="12"/>
        <end position="33"/>
    </location>
</feature>
<organism evidence="2 3">
    <name type="scientific">Terriglobus roseus (strain DSM 18391 / NRRL B-41598 / KBS 63)</name>
    <dbReference type="NCBI Taxonomy" id="926566"/>
    <lineage>
        <taxon>Bacteria</taxon>
        <taxon>Pseudomonadati</taxon>
        <taxon>Acidobacteriota</taxon>
        <taxon>Terriglobia</taxon>
        <taxon>Terriglobales</taxon>
        <taxon>Acidobacteriaceae</taxon>
        <taxon>Terriglobus</taxon>
    </lineage>
</organism>
<proteinExistence type="predicted"/>
<keyword evidence="1" id="KW-0812">Transmembrane</keyword>
<dbReference type="AlphaFoldDB" id="I3ZMS8"/>
<evidence type="ECO:0000313" key="2">
    <source>
        <dbReference type="EMBL" id="AFL90546.1"/>
    </source>
</evidence>
<evidence type="ECO:0000256" key="1">
    <source>
        <dbReference type="SAM" id="Phobius"/>
    </source>
</evidence>
<keyword evidence="1" id="KW-1133">Transmembrane helix</keyword>
<sequence>MPKEPGIRISMAVSEKIALSLLGLLLLILTHYLKE</sequence>
<name>I3ZMS8_TERRK</name>
<dbReference type="Proteomes" id="UP000006056">
    <property type="component" value="Chromosome"/>
</dbReference>
<dbReference type="HOGENOM" id="CLU_220645_0_0_0"/>
<dbReference type="EMBL" id="CP003379">
    <property type="protein sequence ID" value="AFL90546.1"/>
    <property type="molecule type" value="Genomic_DNA"/>
</dbReference>
<accession>I3ZMS8</accession>
<dbReference type="KEGG" id="trs:Terro_4349"/>
<gene>
    <name evidence="2" type="ordered locus">Terro_4349</name>
</gene>
<keyword evidence="3" id="KW-1185">Reference proteome</keyword>
<evidence type="ECO:0000313" key="3">
    <source>
        <dbReference type="Proteomes" id="UP000006056"/>
    </source>
</evidence>
<reference evidence="2 3" key="1">
    <citation type="submission" date="2012-06" db="EMBL/GenBank/DDBJ databases">
        <title>Complete genome of Terriglobus roseus DSM 18391.</title>
        <authorList>
            <consortium name="US DOE Joint Genome Institute (JGI-PGF)"/>
            <person name="Lucas S."/>
            <person name="Copeland A."/>
            <person name="Lapidus A."/>
            <person name="Glavina del Rio T."/>
            <person name="Dalin E."/>
            <person name="Tice H."/>
            <person name="Bruce D."/>
            <person name="Goodwin L."/>
            <person name="Pitluck S."/>
            <person name="Peters L."/>
            <person name="Mikhailova N."/>
            <person name="Munk A.C.C."/>
            <person name="Kyrpides N."/>
            <person name="Mavromatis K."/>
            <person name="Ivanova N."/>
            <person name="Brettin T."/>
            <person name="Detter J.C."/>
            <person name="Han C."/>
            <person name="Larimer F."/>
            <person name="Land M."/>
            <person name="Hauser L."/>
            <person name="Markowitz V."/>
            <person name="Cheng J.-F."/>
            <person name="Hugenholtz P."/>
            <person name="Woyke T."/>
            <person name="Wu D."/>
            <person name="Brambilla E."/>
            <person name="Klenk H.-P."/>
            <person name="Eisen J.A."/>
        </authorList>
    </citation>
    <scope>NUCLEOTIDE SEQUENCE [LARGE SCALE GENOMIC DNA]</scope>
    <source>
        <strain evidence="3">DSM 18391 / NRRL B-41598 / KBS 63</strain>
    </source>
</reference>
<keyword evidence="1" id="KW-0472">Membrane</keyword>